<protein>
    <recommendedName>
        <fullName evidence="5">Tyr recombinase domain-containing protein</fullName>
    </recommendedName>
</protein>
<geneLocation type="plasmid" evidence="3 4">
    <name>pBVIE03</name>
</geneLocation>
<evidence type="ECO:0000256" key="1">
    <source>
        <dbReference type="ARBA" id="ARBA00023172"/>
    </source>
</evidence>
<dbReference type="HOGENOM" id="CLU_072754_0_0_4"/>
<dbReference type="KEGG" id="bvi:Bcep1808_7382"/>
<dbReference type="InterPro" id="IPR011010">
    <property type="entry name" value="DNA_brk_join_enz"/>
</dbReference>
<evidence type="ECO:0008006" key="5">
    <source>
        <dbReference type="Google" id="ProtNLM"/>
    </source>
</evidence>
<dbReference type="Gene3D" id="1.10.443.10">
    <property type="entry name" value="Intergrase catalytic core"/>
    <property type="match status" value="1"/>
</dbReference>
<dbReference type="EMBL" id="CP000619">
    <property type="protein sequence ID" value="ABO60259.1"/>
    <property type="molecule type" value="Genomic_DNA"/>
</dbReference>
<gene>
    <name evidence="3" type="ordered locus">Bcep1808_7382</name>
</gene>
<name>A4JVF6_BURVG</name>
<evidence type="ECO:0000256" key="2">
    <source>
        <dbReference type="SAM" id="MobiDB-lite"/>
    </source>
</evidence>
<dbReference type="SUPFAM" id="SSF56349">
    <property type="entry name" value="DNA breaking-rejoining enzymes"/>
    <property type="match status" value="1"/>
</dbReference>
<accession>A4JVF6</accession>
<keyword evidence="3" id="KW-0614">Plasmid</keyword>
<proteinExistence type="predicted"/>
<sequence length="330" mass="37557">MEPFASFTPTISDKTKIEYEQCYERNRKRFMSDLGKPDMAPDEVVAHLILTRTEYAARTWRFYKSSAIYYLETYHPHHETAIDELKRHGSGDLRNGGSNTSGRKRKDVPDSVWNEIKHAIQERIKQQYKHAATLLAVLEGTLLTGLRPNEWAFSELGQHEADGRRVLRVRNSKHTNGRGNGTHREMYVDELEVREIEVIARALAACKSESAEEATRLQLALKHELEAARALAVAGKRRARSSVTLYSFRHQFVANAKLTFENPVITAALSGHSSTKTAHQHYGKRRNGRAMVRVYPTESSVAAVQNRYLETYRDFVARRGANITHSPSSH</sequence>
<dbReference type="GO" id="GO:0015074">
    <property type="term" value="P:DNA integration"/>
    <property type="evidence" value="ECO:0007669"/>
    <property type="project" value="InterPro"/>
</dbReference>
<dbReference type="Proteomes" id="UP000002287">
    <property type="component" value="Plasmid pBVIE03"/>
</dbReference>
<evidence type="ECO:0000313" key="4">
    <source>
        <dbReference type="Proteomes" id="UP000002287"/>
    </source>
</evidence>
<reference evidence="3 4" key="1">
    <citation type="submission" date="2007-03" db="EMBL/GenBank/DDBJ databases">
        <title>Complete sequence of plasmid pBVIE03 of Burkholderia vietnamiensis G4.</title>
        <authorList>
            <consortium name="US DOE Joint Genome Institute"/>
            <person name="Copeland A."/>
            <person name="Lucas S."/>
            <person name="Lapidus A."/>
            <person name="Barry K."/>
            <person name="Detter J.C."/>
            <person name="Glavina del Rio T."/>
            <person name="Hammon N."/>
            <person name="Israni S."/>
            <person name="Dalin E."/>
            <person name="Tice H."/>
            <person name="Pitluck S."/>
            <person name="Chain P."/>
            <person name="Malfatti S."/>
            <person name="Shin M."/>
            <person name="Vergez L."/>
            <person name="Schmutz J."/>
            <person name="Larimer F."/>
            <person name="Land M."/>
            <person name="Hauser L."/>
            <person name="Kyrpides N."/>
            <person name="Tiedje J."/>
            <person name="Richardson P."/>
        </authorList>
    </citation>
    <scope>NUCLEOTIDE SEQUENCE [LARGE SCALE GENOMIC DNA]</scope>
    <source>
        <strain evidence="4">G4 / LMG 22486</strain>
        <plasmid evidence="3 4">pBVIE03</plasmid>
    </source>
</reference>
<feature type="region of interest" description="Disordered" evidence="2">
    <location>
        <begin position="85"/>
        <end position="108"/>
    </location>
</feature>
<dbReference type="AlphaFoldDB" id="A4JVF6"/>
<dbReference type="InterPro" id="IPR013762">
    <property type="entry name" value="Integrase-like_cat_sf"/>
</dbReference>
<dbReference type="GO" id="GO:0003677">
    <property type="term" value="F:DNA binding"/>
    <property type="evidence" value="ECO:0007669"/>
    <property type="project" value="InterPro"/>
</dbReference>
<dbReference type="GO" id="GO:0006310">
    <property type="term" value="P:DNA recombination"/>
    <property type="evidence" value="ECO:0007669"/>
    <property type="project" value="UniProtKB-KW"/>
</dbReference>
<keyword evidence="1" id="KW-0233">DNA recombination</keyword>
<organism evidence="3 4">
    <name type="scientific">Burkholderia vietnamiensis (strain G4 / LMG 22486)</name>
    <name type="common">Burkholderia cepacia (strain R1808)</name>
    <dbReference type="NCBI Taxonomy" id="269482"/>
    <lineage>
        <taxon>Bacteria</taxon>
        <taxon>Pseudomonadati</taxon>
        <taxon>Pseudomonadota</taxon>
        <taxon>Betaproteobacteria</taxon>
        <taxon>Burkholderiales</taxon>
        <taxon>Burkholderiaceae</taxon>
        <taxon>Burkholderia</taxon>
        <taxon>Burkholderia cepacia complex</taxon>
    </lineage>
</organism>
<evidence type="ECO:0000313" key="3">
    <source>
        <dbReference type="EMBL" id="ABO60259.1"/>
    </source>
</evidence>